<dbReference type="Proteomes" id="UP001056500">
    <property type="component" value="Chromosome"/>
</dbReference>
<dbReference type="RefSeq" id="WP_251873072.1">
    <property type="nucleotide sequence ID" value="NZ_CP098755.1"/>
</dbReference>
<evidence type="ECO:0000313" key="2">
    <source>
        <dbReference type="Proteomes" id="UP001056500"/>
    </source>
</evidence>
<accession>A0ABY4WG31</accession>
<protein>
    <submittedName>
        <fullName evidence="1">Uncharacterized protein</fullName>
    </submittedName>
</protein>
<dbReference type="EMBL" id="CP098755">
    <property type="protein sequence ID" value="USG65988.1"/>
    <property type="molecule type" value="Genomic_DNA"/>
</dbReference>
<keyword evidence="2" id="KW-1185">Reference proteome</keyword>
<name>A0ABY4WG31_9BACL</name>
<gene>
    <name evidence="1" type="ORF">NDK47_01115</name>
</gene>
<proteinExistence type="predicted"/>
<reference evidence="1" key="1">
    <citation type="submission" date="2022-06" db="EMBL/GenBank/DDBJ databases">
        <title>Genome sequencing of Brevibacillus sp. BB3-R1.</title>
        <authorList>
            <person name="Heo J."/>
            <person name="Lee D."/>
            <person name="Won M."/>
            <person name="Han B.-H."/>
            <person name="Hong S.-B."/>
            <person name="Kwon S.-W."/>
        </authorList>
    </citation>
    <scope>NUCLEOTIDE SEQUENCE</scope>
    <source>
        <strain evidence="1">BB3-R1</strain>
    </source>
</reference>
<evidence type="ECO:0000313" key="1">
    <source>
        <dbReference type="EMBL" id="USG65988.1"/>
    </source>
</evidence>
<sequence length="50" mass="5449">MTKLFSILMCIVFTLGIIVSSISSVNSSIVSDGGLRDRAVHWIDQALPKE</sequence>
<organism evidence="1 2">
    <name type="scientific">Brevibacillus ruminantium</name>
    <dbReference type="NCBI Taxonomy" id="2950604"/>
    <lineage>
        <taxon>Bacteria</taxon>
        <taxon>Bacillati</taxon>
        <taxon>Bacillota</taxon>
        <taxon>Bacilli</taxon>
        <taxon>Bacillales</taxon>
        <taxon>Paenibacillaceae</taxon>
        <taxon>Brevibacillus</taxon>
    </lineage>
</organism>